<keyword evidence="2" id="KW-1185">Reference proteome</keyword>
<reference evidence="2" key="1">
    <citation type="journal article" date="2019" name="Int. J. Syst. Evol. Microbiol.">
        <title>The Global Catalogue of Microorganisms (GCM) 10K type strain sequencing project: providing services to taxonomists for standard genome sequencing and annotation.</title>
        <authorList>
            <consortium name="The Broad Institute Genomics Platform"/>
            <consortium name="The Broad Institute Genome Sequencing Center for Infectious Disease"/>
            <person name="Wu L."/>
            <person name="Ma J."/>
        </authorList>
    </citation>
    <scope>NUCLEOTIDE SEQUENCE [LARGE SCALE GENOMIC DNA]</scope>
    <source>
        <strain evidence="2">CCUG 42001</strain>
    </source>
</reference>
<organism evidence="1 2">
    <name type="scientific">Sporolactobacillus kofuensis</name>
    <dbReference type="NCBI Taxonomy" id="269672"/>
    <lineage>
        <taxon>Bacteria</taxon>
        <taxon>Bacillati</taxon>
        <taxon>Bacillota</taxon>
        <taxon>Bacilli</taxon>
        <taxon>Bacillales</taxon>
        <taxon>Sporolactobacillaceae</taxon>
        <taxon>Sporolactobacillus</taxon>
    </lineage>
</organism>
<accession>A0ABW1WAF5</accession>
<dbReference type="RefSeq" id="WP_253077337.1">
    <property type="nucleotide sequence ID" value="NZ_JAMXWN010000019.1"/>
</dbReference>
<dbReference type="Proteomes" id="UP001596267">
    <property type="component" value="Unassembled WGS sequence"/>
</dbReference>
<comment type="caution">
    <text evidence="1">The sequence shown here is derived from an EMBL/GenBank/DDBJ whole genome shotgun (WGS) entry which is preliminary data.</text>
</comment>
<sequence length="91" mass="10734">MKGFIEIHLDKQTRLININQICSVRADELEETDTQSTVHTFDQRCIYCSESYDEIKQKIEEAQRQTIVKYDQLPWEQDLMHPNAEGSKSDE</sequence>
<dbReference type="EMBL" id="JBHSTQ010000001">
    <property type="protein sequence ID" value="MFC6385228.1"/>
    <property type="molecule type" value="Genomic_DNA"/>
</dbReference>
<evidence type="ECO:0000313" key="1">
    <source>
        <dbReference type="EMBL" id="MFC6385228.1"/>
    </source>
</evidence>
<protein>
    <submittedName>
        <fullName evidence="1">Uncharacterized protein</fullName>
    </submittedName>
</protein>
<name>A0ABW1WAF5_9BACL</name>
<evidence type="ECO:0000313" key="2">
    <source>
        <dbReference type="Proteomes" id="UP001596267"/>
    </source>
</evidence>
<proteinExistence type="predicted"/>
<gene>
    <name evidence="1" type="ORF">ACFP7A_01330</name>
</gene>